<protein>
    <submittedName>
        <fullName evidence="1">Uncharacterized protein</fullName>
    </submittedName>
</protein>
<evidence type="ECO:0000313" key="2">
    <source>
        <dbReference type="Proteomes" id="UP001163321"/>
    </source>
</evidence>
<evidence type="ECO:0000313" key="1">
    <source>
        <dbReference type="EMBL" id="KAI9919076.1"/>
    </source>
</evidence>
<dbReference type="Proteomes" id="UP001163321">
    <property type="component" value="Chromosome 12"/>
</dbReference>
<comment type="caution">
    <text evidence="1">The sequence shown here is derived from an EMBL/GenBank/DDBJ whole genome shotgun (WGS) entry which is preliminary data.</text>
</comment>
<organism evidence="1 2">
    <name type="scientific">Peronosclerospora sorghi</name>
    <dbReference type="NCBI Taxonomy" id="230839"/>
    <lineage>
        <taxon>Eukaryota</taxon>
        <taxon>Sar</taxon>
        <taxon>Stramenopiles</taxon>
        <taxon>Oomycota</taxon>
        <taxon>Peronosporomycetes</taxon>
        <taxon>Peronosporales</taxon>
        <taxon>Peronosporaceae</taxon>
        <taxon>Peronosclerospora</taxon>
    </lineage>
</organism>
<name>A0ACC0WL96_9STRA</name>
<gene>
    <name evidence="1" type="ORF">PsorP6_011675</name>
</gene>
<reference evidence="1 2" key="1">
    <citation type="journal article" date="2022" name="bioRxiv">
        <title>The genome of the oomycete Peronosclerospora sorghi, a cosmopolitan pathogen of maize and sorghum, is inflated with dispersed pseudogenes.</title>
        <authorList>
            <person name="Fletcher K."/>
            <person name="Martin F."/>
            <person name="Isakeit T."/>
            <person name="Cavanaugh K."/>
            <person name="Magill C."/>
            <person name="Michelmore R."/>
        </authorList>
    </citation>
    <scope>NUCLEOTIDE SEQUENCE [LARGE SCALE GENOMIC DNA]</scope>
    <source>
        <strain evidence="1">P6</strain>
    </source>
</reference>
<keyword evidence="2" id="KW-1185">Reference proteome</keyword>
<sequence length="213" mass="22555">MGAGYVGGPTMAVIAAACPDIKVVVVDVSETQIAKWNTPDDIPIYEPGLKDLVNARRNKNLFFSMNVEKYIKEAAMMFVCVNTPTKTSGIGGGSAADTKNCEAALESGVSGEGTAIKDLKEPSRILIGGAETPEGRATVEKLVSVYAHWVPRERIITTNVWSSEVSKLVANAFLAQRISSINSISAVCEATGANVQEVARAVGADDRIGAMFF</sequence>
<accession>A0ACC0WL96</accession>
<dbReference type="EMBL" id="CM047591">
    <property type="protein sequence ID" value="KAI9919076.1"/>
    <property type="molecule type" value="Genomic_DNA"/>
</dbReference>
<proteinExistence type="predicted"/>